<reference evidence="10" key="2">
    <citation type="submission" date="2025-08" db="UniProtKB">
        <authorList>
            <consortium name="Ensembl"/>
        </authorList>
    </citation>
    <scope>IDENTIFICATION</scope>
</reference>
<dbReference type="GO" id="GO:0000963">
    <property type="term" value="P:mitochondrial RNA processing"/>
    <property type="evidence" value="ECO:0007669"/>
    <property type="project" value="TreeGrafter"/>
</dbReference>
<dbReference type="GO" id="GO:0035770">
    <property type="term" value="C:ribonucleoprotein granule"/>
    <property type="evidence" value="ECO:0007669"/>
    <property type="project" value="TreeGrafter"/>
</dbReference>
<dbReference type="AlphaFoldDB" id="A0A7N5JS83"/>
<evidence type="ECO:0000256" key="4">
    <source>
        <dbReference type="ARBA" id="ARBA00038281"/>
    </source>
</evidence>
<evidence type="ECO:0000256" key="3">
    <source>
        <dbReference type="ARBA" id="ARBA00023128"/>
    </source>
</evidence>
<dbReference type="GeneTree" id="ENSGT01030000234607"/>
<comment type="function">
    <text evidence="8">Plays a role in processing of mitochondrial RNA precursors and in stabilization of a subset of mature mitochondrial RNA species, such as MT-CO1, MT-CO2, MT-CYB, MT-CO3, MT-ND3, MT-ND5 and MT-ATP8/6. May play a role in cell cycle progression.</text>
</comment>
<dbReference type="PANTHER" id="PTHR21228:SF59">
    <property type="entry name" value="FAST KINASE DOMAIN-CONTAINING PROTEIN 4"/>
    <property type="match status" value="1"/>
</dbReference>
<evidence type="ECO:0000256" key="7">
    <source>
        <dbReference type="ARBA" id="ARBA00043220"/>
    </source>
</evidence>
<evidence type="ECO:0000256" key="6">
    <source>
        <dbReference type="ARBA" id="ARBA00042265"/>
    </source>
</evidence>
<reference evidence="10 11" key="1">
    <citation type="journal article" date="2010" name="Nature">
        <title>The sequence and de novo assembly of the giant panda genome.</title>
        <authorList>
            <person name="Li R."/>
            <person name="Fan W."/>
            <person name="Tian G."/>
            <person name="Zhu H."/>
            <person name="He L."/>
            <person name="Cai J."/>
            <person name="Huang Q."/>
            <person name="Cai Q."/>
            <person name="Li B."/>
            <person name="Bai Y."/>
            <person name="Zhang Z."/>
            <person name="Zhang Y."/>
            <person name="Wang W."/>
            <person name="Li J."/>
            <person name="Wei F."/>
            <person name="Li H."/>
            <person name="Jian M."/>
            <person name="Li J."/>
            <person name="Zhang Z."/>
            <person name="Nielsen R."/>
            <person name="Li D."/>
            <person name="Gu W."/>
            <person name="Yang Z."/>
            <person name="Xuan Z."/>
            <person name="Ryder O.A."/>
            <person name="Leung F.C."/>
            <person name="Zhou Y."/>
            <person name="Cao J."/>
            <person name="Sun X."/>
            <person name="Fu Y."/>
            <person name="Fang X."/>
            <person name="Guo X."/>
            <person name="Wang B."/>
            <person name="Hou R."/>
            <person name="Shen F."/>
            <person name="Mu B."/>
            <person name="Ni P."/>
            <person name="Lin R."/>
            <person name="Qian W."/>
            <person name="Wang G."/>
            <person name="Yu C."/>
            <person name="Nie W."/>
            <person name="Wang J."/>
            <person name="Wu Z."/>
            <person name="Liang H."/>
            <person name="Min J."/>
            <person name="Wu Q."/>
            <person name="Cheng S."/>
            <person name="Ruan J."/>
            <person name="Wang M."/>
            <person name="Shi Z."/>
            <person name="Wen M."/>
            <person name="Liu B."/>
            <person name="Ren X."/>
            <person name="Zheng H."/>
            <person name="Dong D."/>
            <person name="Cook K."/>
            <person name="Shan G."/>
            <person name="Zhang H."/>
            <person name="Kosiol C."/>
            <person name="Xie X."/>
            <person name="Lu Z."/>
            <person name="Zheng H."/>
            <person name="Li Y."/>
            <person name="Steiner C.C."/>
            <person name="Lam T.T."/>
            <person name="Lin S."/>
            <person name="Zhang Q."/>
            <person name="Li G."/>
            <person name="Tian J."/>
            <person name="Gong T."/>
            <person name="Liu H."/>
            <person name="Zhang D."/>
            <person name="Fang L."/>
            <person name="Ye C."/>
            <person name="Zhang J."/>
            <person name="Hu W."/>
            <person name="Xu A."/>
            <person name="Ren Y."/>
            <person name="Zhang G."/>
            <person name="Bruford M.W."/>
            <person name="Li Q."/>
            <person name="Ma L."/>
            <person name="Guo Y."/>
            <person name="An N."/>
            <person name="Hu Y."/>
            <person name="Zheng Y."/>
            <person name="Shi Y."/>
            <person name="Li Z."/>
            <person name="Liu Q."/>
            <person name="Chen Y."/>
            <person name="Zhao J."/>
            <person name="Qu N."/>
            <person name="Zhao S."/>
            <person name="Tian F."/>
            <person name="Wang X."/>
            <person name="Wang H."/>
            <person name="Xu L."/>
            <person name="Liu X."/>
            <person name="Vinar T."/>
            <person name="Wang Y."/>
            <person name="Lam T.W."/>
            <person name="Yiu S.M."/>
            <person name="Liu S."/>
            <person name="Zhang H."/>
            <person name="Li D."/>
            <person name="Huang Y."/>
            <person name="Wang X."/>
            <person name="Yang G."/>
            <person name="Jiang Z."/>
            <person name="Wang J."/>
            <person name="Qin N."/>
            <person name="Li L."/>
            <person name="Li J."/>
            <person name="Bolund L."/>
            <person name="Kristiansen K."/>
            <person name="Wong G.K."/>
            <person name="Olson M."/>
            <person name="Zhang X."/>
            <person name="Li S."/>
            <person name="Yang H."/>
            <person name="Wang J."/>
            <person name="Wang J."/>
        </authorList>
    </citation>
    <scope>NUCLEOTIDE SEQUENCE [LARGE SCALE GENOMIC DNA]</scope>
</reference>
<evidence type="ECO:0000313" key="11">
    <source>
        <dbReference type="Proteomes" id="UP000008912"/>
    </source>
</evidence>
<proteinExistence type="inferred from homology"/>
<keyword evidence="2" id="KW-0809">Transit peptide</keyword>
<evidence type="ECO:0000256" key="2">
    <source>
        <dbReference type="ARBA" id="ARBA00022946"/>
    </source>
</evidence>
<keyword evidence="11" id="KW-1185">Reference proteome</keyword>
<comment type="similarity">
    <text evidence="4">Belongs to the FAST kinase family.</text>
</comment>
<dbReference type="Pfam" id="PF08368">
    <property type="entry name" value="FAST_2"/>
    <property type="match status" value="1"/>
</dbReference>
<dbReference type="InterPro" id="IPR013584">
    <property type="entry name" value="RAP"/>
</dbReference>
<dbReference type="SMART" id="SM00952">
    <property type="entry name" value="RAP"/>
    <property type="match status" value="1"/>
</dbReference>
<evidence type="ECO:0000256" key="8">
    <source>
        <dbReference type="ARBA" id="ARBA00045209"/>
    </source>
</evidence>
<dbReference type="InterPro" id="IPR050870">
    <property type="entry name" value="FAST_kinase"/>
</dbReference>
<evidence type="ECO:0000256" key="5">
    <source>
        <dbReference type="ARBA" id="ARBA00040471"/>
    </source>
</evidence>
<dbReference type="InterPro" id="IPR010622">
    <property type="entry name" value="FAST_Leu-rich"/>
</dbReference>
<evidence type="ECO:0000259" key="9">
    <source>
        <dbReference type="PROSITE" id="PS51286"/>
    </source>
</evidence>
<dbReference type="PROSITE" id="PS51286">
    <property type="entry name" value="RAP"/>
    <property type="match status" value="1"/>
</dbReference>
<dbReference type="Proteomes" id="UP000008912">
    <property type="component" value="Unassembled WGS sequence"/>
</dbReference>
<evidence type="ECO:0000256" key="1">
    <source>
        <dbReference type="ARBA" id="ARBA00004305"/>
    </source>
</evidence>
<protein>
    <recommendedName>
        <fullName evidence="5">FAST kinase domain-containing protein 4</fullName>
    </recommendedName>
    <alternativeName>
        <fullName evidence="7">Protein TBRG4</fullName>
    </alternativeName>
    <alternativeName>
        <fullName evidence="6">Transforming growth factor beta regulator 4</fullName>
    </alternativeName>
</protein>
<dbReference type="Ensembl" id="ENSAMET00000045151.1">
    <property type="protein sequence ID" value="ENSAMEP00000029657.1"/>
    <property type="gene ID" value="ENSAMEG00000017859.2"/>
</dbReference>
<dbReference type="GO" id="GO:0005759">
    <property type="term" value="C:mitochondrial matrix"/>
    <property type="evidence" value="ECO:0007669"/>
    <property type="project" value="UniProtKB-SubCell"/>
</dbReference>
<feature type="domain" description="RAP" evidence="9">
    <location>
        <begin position="452"/>
        <end position="510"/>
    </location>
</feature>
<reference evidence="10" key="3">
    <citation type="submission" date="2025-09" db="UniProtKB">
        <authorList>
            <consortium name="Ensembl"/>
        </authorList>
    </citation>
    <scope>IDENTIFICATION</scope>
</reference>
<name>A0A7N5JS83_AILME</name>
<dbReference type="CDD" id="cd23739">
    <property type="entry name" value="TBRG4-like_N"/>
    <property type="match status" value="1"/>
</dbReference>
<evidence type="ECO:0000313" key="10">
    <source>
        <dbReference type="Ensembl" id="ENSAMEP00000029657.1"/>
    </source>
</evidence>
<dbReference type="GO" id="GO:0044528">
    <property type="term" value="P:regulation of mitochondrial mRNA stability"/>
    <property type="evidence" value="ECO:0007669"/>
    <property type="project" value="InterPro"/>
</dbReference>
<dbReference type="GO" id="GO:0003723">
    <property type="term" value="F:RNA binding"/>
    <property type="evidence" value="ECO:0007669"/>
    <property type="project" value="TreeGrafter"/>
</dbReference>
<dbReference type="InterPro" id="IPR013579">
    <property type="entry name" value="FAST_2"/>
</dbReference>
<organism evidence="10 11">
    <name type="scientific">Ailuropoda melanoleuca</name>
    <name type="common">Giant panda</name>
    <dbReference type="NCBI Taxonomy" id="9646"/>
    <lineage>
        <taxon>Eukaryota</taxon>
        <taxon>Metazoa</taxon>
        <taxon>Chordata</taxon>
        <taxon>Craniata</taxon>
        <taxon>Vertebrata</taxon>
        <taxon>Euteleostomi</taxon>
        <taxon>Mammalia</taxon>
        <taxon>Eutheria</taxon>
        <taxon>Laurasiatheria</taxon>
        <taxon>Carnivora</taxon>
        <taxon>Caniformia</taxon>
        <taxon>Ursidae</taxon>
        <taxon>Ailuropoda</taxon>
    </lineage>
</organism>
<dbReference type="Pfam" id="PF08373">
    <property type="entry name" value="RAP"/>
    <property type="match status" value="1"/>
</dbReference>
<comment type="subcellular location">
    <subcellularLocation>
        <location evidence="1">Mitochondrion matrix</location>
    </subcellularLocation>
</comment>
<sequence length="522" mass="58724">MAARLVKRCTCLLREATLVSPAVAPVGRLRLARVTPRTLTSSATSPSSHSPGSLSGLLEKEQVFTARQEQQEVDQLIEKATQPEELLQLLGGGHCLHKNHAALMLIQLSRLVSDKPQDRASLVQDARFQRLLQLIDSQIASVWHGPLVRLLRSLYALALPTACKELQSVEQEVRWRMRRLRYRHLAFLAETSTTYMQERGSQELLAELLTHLERRWAEIEDGRTVVALMAKTGHLSEPLMNRLEDKHILDRAQTVTVPHLCNVLLALAHLNFRPEREDQFFSLVHEKLGSELAGLPPALQVDVVWALCVLQQVQEAELQAVLRPELHTQFLESTSPKDQSTFQKLLHINATTQLEHPGYTGPRLPASALVPRLSVLQTKVTPLQKELQDVLKGLLGSSGGGSFMVPTQYGWVLDAEVLLDPDSQFLPLRDFVAPHLAPPSGSQPLPPGAKRVAFLRWEYPNYNSRSRELLGRFALARRHMQAAGFLVVDVPYYEWLELKSEWQKAAYLKDKIRKAVAEELAK</sequence>
<keyword evidence="3" id="KW-0496">Mitochondrion</keyword>
<dbReference type="PANTHER" id="PTHR21228">
    <property type="entry name" value="FAST LEU-RICH DOMAIN-CONTAINING"/>
    <property type="match status" value="1"/>
</dbReference>
<gene>
    <name evidence="10" type="primary">TBRG4</name>
</gene>
<dbReference type="Pfam" id="PF06743">
    <property type="entry name" value="FAST_1"/>
    <property type="match status" value="1"/>
</dbReference>
<accession>A0A7N5JS83</accession>